<dbReference type="AlphaFoldDB" id="A0A2K9ELW6"/>
<reference evidence="3 5" key="2">
    <citation type="journal article" date="2018" name="Syst. Appl. Microbiol.">
        <title>Characterization and high-quality draft genome sequence of Herbivorax saccincola A7, an anaerobic, alkaliphilic, thermophilic, cellulolytic, and xylanolytic bacterium.</title>
        <authorList>
            <person name="Aikawa S."/>
            <person name="Baramee S."/>
            <person name="Sermsathanaswadi J."/>
            <person name="Thianheng P."/>
            <person name="Tachaapaikoon C."/>
            <person name="Shikata A."/>
            <person name="Waeonukul R."/>
            <person name="Pason P."/>
            <person name="Ratanakhanokchai K."/>
            <person name="Kosugi A."/>
        </authorList>
    </citation>
    <scope>NUCLEOTIDE SEQUENCE [LARGE SCALE GENOMIC DNA]</scope>
    <source>
        <strain evidence="3 5">A7</strain>
    </source>
</reference>
<evidence type="ECO:0000313" key="3">
    <source>
        <dbReference type="EMBL" id="PQQ67491.1"/>
    </source>
</evidence>
<keyword evidence="1" id="KW-1133">Transmembrane helix</keyword>
<dbReference type="Pfam" id="PF11167">
    <property type="entry name" value="DUF2953"/>
    <property type="match status" value="1"/>
</dbReference>
<keyword evidence="1" id="KW-0472">Membrane</keyword>
<keyword evidence="4" id="KW-1185">Reference proteome</keyword>
<feature type="transmembrane region" description="Helical" evidence="1">
    <location>
        <begin position="136"/>
        <end position="161"/>
    </location>
</feature>
<dbReference type="Proteomes" id="UP000233534">
    <property type="component" value="Chromosome"/>
</dbReference>
<feature type="transmembrane region" description="Helical" evidence="1">
    <location>
        <begin position="181"/>
        <end position="202"/>
    </location>
</feature>
<dbReference type="KEGG" id="hsc:HVS_08365"/>
<accession>A0A2K9ELW6</accession>
<evidence type="ECO:0000313" key="5">
    <source>
        <dbReference type="Proteomes" id="UP000239720"/>
    </source>
</evidence>
<dbReference type="RefSeq" id="WP_101301100.1">
    <property type="nucleotide sequence ID" value="NZ_DAONOL010000024.1"/>
</dbReference>
<feature type="transmembrane region" description="Helical" evidence="1">
    <location>
        <begin position="6"/>
        <end position="29"/>
    </location>
</feature>
<name>A0A2K9ELW6_9FIRM</name>
<gene>
    <name evidence="3" type="ORF">B9R14_12530</name>
    <name evidence="2" type="ORF">HVS_08365</name>
</gene>
<dbReference type="OrthoDB" id="1953500at2"/>
<keyword evidence="1" id="KW-0812">Transmembrane</keyword>
<dbReference type="EMBL" id="NEMB01000003">
    <property type="protein sequence ID" value="PQQ67491.1"/>
    <property type="molecule type" value="Genomic_DNA"/>
</dbReference>
<dbReference type="EMBL" id="CP025197">
    <property type="protein sequence ID" value="AUG57581.1"/>
    <property type="molecule type" value="Genomic_DNA"/>
</dbReference>
<proteinExistence type="predicted"/>
<evidence type="ECO:0000313" key="2">
    <source>
        <dbReference type="EMBL" id="AUG57581.1"/>
    </source>
</evidence>
<sequence>MTRFFFIIILTALAVIMLLIIILLSKINIVIEYKRKSKDEIFILSFFMYKGLIKYKYEIPKIDTEKKGIFYRLKKEKDEKKREKYIKYTSIMHRIERGRVFYLKHCSLIKRIQNFLKCKITLKNLSFKMNFGTGNACHTSILTGLLWTFCGIIISFLHRFMKVEKKQVVIKPNYTEKNINLELYCIFNIRIVYIIVIGFMILTHFTKNKRALFKAEKCVSG</sequence>
<dbReference type="Proteomes" id="UP000239720">
    <property type="component" value="Unassembled WGS sequence"/>
</dbReference>
<evidence type="ECO:0000256" key="1">
    <source>
        <dbReference type="SAM" id="Phobius"/>
    </source>
</evidence>
<reference evidence="2 4" key="1">
    <citation type="submission" date="2017-12" db="EMBL/GenBank/DDBJ databases">
        <title>Complete genome sequence of Herbivorax saccincola GGR1, a novel Cellulosome-producing hydrolytic bacterium in a thermophilic biogas plant, established by Illumina and Nanopore MinION sequencing.</title>
        <authorList>
            <person name="Pechtl A."/>
            <person name="Ruckert C."/>
            <person name="Koeck D.E."/>
            <person name="Maus I."/>
            <person name="Winkler A."/>
            <person name="Kalinowski J."/>
            <person name="Puhler A."/>
            <person name="Schwarz W.W."/>
            <person name="Zverlov V.V."/>
            <person name="Schluter A."/>
            <person name="Liebl W."/>
        </authorList>
    </citation>
    <scope>NUCLEOTIDE SEQUENCE [LARGE SCALE GENOMIC DNA]</scope>
    <source>
        <strain evidence="2">GGR1</strain>
        <strain evidence="4">SR1</strain>
    </source>
</reference>
<evidence type="ECO:0000313" key="4">
    <source>
        <dbReference type="Proteomes" id="UP000233534"/>
    </source>
</evidence>
<dbReference type="InterPro" id="IPR021338">
    <property type="entry name" value="DUF2953"/>
</dbReference>
<protein>
    <recommendedName>
        <fullName evidence="6">DUF2953 domain-containing protein</fullName>
    </recommendedName>
</protein>
<organism evidence="2 4">
    <name type="scientific">Acetivibrio saccincola</name>
    <dbReference type="NCBI Taxonomy" id="1677857"/>
    <lineage>
        <taxon>Bacteria</taxon>
        <taxon>Bacillati</taxon>
        <taxon>Bacillota</taxon>
        <taxon>Clostridia</taxon>
        <taxon>Eubacteriales</taxon>
        <taxon>Oscillospiraceae</taxon>
        <taxon>Acetivibrio</taxon>
    </lineage>
</organism>
<evidence type="ECO:0008006" key="6">
    <source>
        <dbReference type="Google" id="ProtNLM"/>
    </source>
</evidence>